<sequence>MNARWGFQGLLLLWGLGGVACFFDPNFARFEKCGTNNTCASGYSCFVEEGVCLPDCGFQERCPGEDPPPPGASDAGQNEDAGEGGGTDAGTDAGVDGGTDAGPPTVKPLSWVTRSLPLATEEVPYAHELQVEGGTPPYSFRAVGSLPRNFGLDGAILKGSPPTDVGSPRVAFRVTDSALPPSSVQEEFTLEVRSLLRLAGPGVLANGYTGTAYTETLSATGGTPPYTFTIDPGSALPANLSLQPNGVLMGTPAATSGQKPYLVRVTDSGTPPQTVTRSLWLELKTQPLLGEIANHSVPDGRVGTKYTYTFKISNGATPTWVLKKGPLPSGIQFDAATATLTGTPNQKTTQTFTIGTEGILNLQKDFTLTIH</sequence>
<evidence type="ECO:0000313" key="3">
    <source>
        <dbReference type="EMBL" id="EAU62972.1"/>
    </source>
</evidence>
<dbReference type="HOGENOM" id="CLU_745381_0_0_7"/>
<dbReference type="STRING" id="378806.STAUR_6794"/>
<dbReference type="InterPro" id="IPR013783">
    <property type="entry name" value="Ig-like_fold"/>
</dbReference>
<dbReference type="KEGG" id="sur:STAUR_6794"/>
<evidence type="ECO:0000256" key="1">
    <source>
        <dbReference type="SAM" id="MobiDB-lite"/>
    </source>
</evidence>
<reference evidence="3 5" key="1">
    <citation type="submission" date="2006-04" db="EMBL/GenBank/DDBJ databases">
        <authorList>
            <person name="Nierman W.C."/>
        </authorList>
    </citation>
    <scope>NUCLEOTIDE SEQUENCE [LARGE SCALE GENOMIC DNA]</scope>
    <source>
        <strain evidence="3 5">DW4/3-1</strain>
    </source>
</reference>
<dbReference type="EMBL" id="AAMD01000191">
    <property type="protein sequence ID" value="EAU62972.1"/>
    <property type="molecule type" value="Genomic_DNA"/>
</dbReference>
<dbReference type="OrthoDB" id="5509935at2"/>
<organism evidence="3 5">
    <name type="scientific">Stigmatella aurantiaca (strain DW4/3-1)</name>
    <dbReference type="NCBI Taxonomy" id="378806"/>
    <lineage>
        <taxon>Bacteria</taxon>
        <taxon>Pseudomonadati</taxon>
        <taxon>Myxococcota</taxon>
        <taxon>Myxococcia</taxon>
        <taxon>Myxococcales</taxon>
        <taxon>Cystobacterineae</taxon>
        <taxon>Archangiaceae</taxon>
        <taxon>Stigmatella</taxon>
    </lineage>
</organism>
<dbReference type="GO" id="GO:0016020">
    <property type="term" value="C:membrane"/>
    <property type="evidence" value="ECO:0007669"/>
    <property type="project" value="InterPro"/>
</dbReference>
<evidence type="ECO:0000313" key="4">
    <source>
        <dbReference type="Proteomes" id="UP000001351"/>
    </source>
</evidence>
<dbReference type="EMBL" id="CP002271">
    <property type="protein sequence ID" value="ADO74551.1"/>
    <property type="molecule type" value="Genomic_DNA"/>
</dbReference>
<dbReference type="SUPFAM" id="SSF49313">
    <property type="entry name" value="Cadherin-like"/>
    <property type="match status" value="2"/>
</dbReference>
<dbReference type="Proteomes" id="UP000032702">
    <property type="component" value="Unassembled WGS sequence"/>
</dbReference>
<name>Q08R60_STIAD</name>
<protein>
    <submittedName>
        <fullName evidence="3">Hemagglutinin</fullName>
    </submittedName>
</protein>
<reference evidence="2 4" key="2">
    <citation type="journal article" date="2011" name="Mol. Biol. Evol.">
        <title>Comparative genomic analysis of fruiting body formation in Myxococcales.</title>
        <authorList>
            <person name="Huntley S."/>
            <person name="Hamann N."/>
            <person name="Wegener-Feldbrugge S."/>
            <person name="Treuner-Lange A."/>
            <person name="Kube M."/>
            <person name="Reinhardt R."/>
            <person name="Klages S."/>
            <person name="Muller R."/>
            <person name="Ronning C.M."/>
            <person name="Nierman W.C."/>
            <person name="Sogaard-Andersen L."/>
        </authorList>
    </citation>
    <scope>NUCLEOTIDE SEQUENCE [LARGE SCALE GENOMIC DNA]</scope>
    <source>
        <strain evidence="2 4">DW4/3-1</strain>
    </source>
</reference>
<dbReference type="RefSeq" id="WP_002618328.1">
    <property type="nucleotide sequence ID" value="NC_014623.1"/>
</dbReference>
<dbReference type="PROSITE" id="PS51257">
    <property type="entry name" value="PROKAR_LIPOPROTEIN"/>
    <property type="match status" value="1"/>
</dbReference>
<proteinExistence type="predicted"/>
<dbReference type="AlphaFoldDB" id="Q08R60"/>
<dbReference type="Proteomes" id="UP000001351">
    <property type="component" value="Chromosome"/>
</dbReference>
<evidence type="ECO:0000313" key="5">
    <source>
        <dbReference type="Proteomes" id="UP000032702"/>
    </source>
</evidence>
<gene>
    <name evidence="2" type="ordered locus">STAUR_6794</name>
    <name evidence="3" type="ORF">STIAU_8195</name>
</gene>
<dbReference type="GO" id="GO:0005509">
    <property type="term" value="F:calcium ion binding"/>
    <property type="evidence" value="ECO:0007669"/>
    <property type="project" value="InterPro"/>
</dbReference>
<accession>Q08R60</accession>
<keyword evidence="4" id="KW-1185">Reference proteome</keyword>
<feature type="region of interest" description="Disordered" evidence="1">
    <location>
        <begin position="63"/>
        <end position="109"/>
    </location>
</feature>
<dbReference type="Gene3D" id="2.60.40.10">
    <property type="entry name" value="Immunoglobulins"/>
    <property type="match status" value="3"/>
</dbReference>
<dbReference type="InterPro" id="IPR015919">
    <property type="entry name" value="Cadherin-like_sf"/>
</dbReference>
<evidence type="ECO:0000313" key="2">
    <source>
        <dbReference type="EMBL" id="ADO74551.1"/>
    </source>
</evidence>
<dbReference type="Pfam" id="PF05345">
    <property type="entry name" value="He_PIG"/>
    <property type="match status" value="2"/>
</dbReference>
<dbReference type="eggNOG" id="COG4257">
    <property type="taxonomic scope" value="Bacteria"/>
</dbReference>